<proteinExistence type="predicted"/>
<keyword evidence="1" id="KW-0812">Transmembrane</keyword>
<keyword evidence="3" id="KW-1185">Reference proteome</keyword>
<dbReference type="AlphaFoldDB" id="A0A232ESR8"/>
<keyword evidence="1" id="KW-0472">Membrane</keyword>
<evidence type="ECO:0000313" key="3">
    <source>
        <dbReference type="Proteomes" id="UP000215335"/>
    </source>
</evidence>
<dbReference type="EMBL" id="NNAY01002381">
    <property type="protein sequence ID" value="OXU21399.1"/>
    <property type="molecule type" value="Genomic_DNA"/>
</dbReference>
<evidence type="ECO:0000256" key="1">
    <source>
        <dbReference type="SAM" id="Phobius"/>
    </source>
</evidence>
<sequence>MNFLKRKAAIICTTYKLLDYCLTPENMTNYTFYRVKDKKKKFSALTLCSCIFLAVEAAFPVTATEDAVKKSIKLRLDTSTTRFKRSSQAPAKRAKFMPVVPNFDDTEYE</sequence>
<comment type="caution">
    <text evidence="2">The sequence shown here is derived from an EMBL/GenBank/DDBJ whole genome shotgun (WGS) entry which is preliminary data.</text>
</comment>
<protein>
    <submittedName>
        <fullName evidence="2">Uncharacterized protein</fullName>
    </submittedName>
</protein>
<gene>
    <name evidence="2" type="ORF">TSAR_001117</name>
</gene>
<feature type="transmembrane region" description="Helical" evidence="1">
    <location>
        <begin position="42"/>
        <end position="63"/>
    </location>
</feature>
<keyword evidence="1" id="KW-1133">Transmembrane helix</keyword>
<reference evidence="2 3" key="1">
    <citation type="journal article" date="2017" name="Curr. Biol.">
        <title>The Evolution of Venom by Co-option of Single-Copy Genes.</title>
        <authorList>
            <person name="Martinson E.O."/>
            <person name="Mrinalini"/>
            <person name="Kelkar Y.D."/>
            <person name="Chang C.H."/>
            <person name="Werren J.H."/>
        </authorList>
    </citation>
    <scope>NUCLEOTIDE SEQUENCE [LARGE SCALE GENOMIC DNA]</scope>
    <source>
        <strain evidence="2 3">Alberta</strain>
        <tissue evidence="2">Whole body</tissue>
    </source>
</reference>
<accession>A0A232ESR8</accession>
<evidence type="ECO:0000313" key="2">
    <source>
        <dbReference type="EMBL" id="OXU21399.1"/>
    </source>
</evidence>
<name>A0A232ESR8_9HYME</name>
<dbReference type="Proteomes" id="UP000215335">
    <property type="component" value="Unassembled WGS sequence"/>
</dbReference>
<organism evidence="2 3">
    <name type="scientific">Trichomalopsis sarcophagae</name>
    <dbReference type="NCBI Taxonomy" id="543379"/>
    <lineage>
        <taxon>Eukaryota</taxon>
        <taxon>Metazoa</taxon>
        <taxon>Ecdysozoa</taxon>
        <taxon>Arthropoda</taxon>
        <taxon>Hexapoda</taxon>
        <taxon>Insecta</taxon>
        <taxon>Pterygota</taxon>
        <taxon>Neoptera</taxon>
        <taxon>Endopterygota</taxon>
        <taxon>Hymenoptera</taxon>
        <taxon>Apocrita</taxon>
        <taxon>Proctotrupomorpha</taxon>
        <taxon>Chalcidoidea</taxon>
        <taxon>Pteromalidae</taxon>
        <taxon>Pteromalinae</taxon>
        <taxon>Trichomalopsis</taxon>
    </lineage>
</organism>